<dbReference type="AlphaFoldDB" id="A0A075A349"/>
<keyword evidence="2" id="KW-1185">Reference proteome</keyword>
<dbReference type="RefSeq" id="XP_009166249.1">
    <property type="nucleotide sequence ID" value="XM_009167985.1"/>
</dbReference>
<sequence>MTARFRGQPHPTNLPEPPCAPVVCNRAVTRFRKKLEARLPKWLEREFTDRKVSGSNPTSASRLPLSRLEQHVSIPAPVARQRVTELSKISHSTYTVHSTPYGSKHLGVLRARRLKCLEREFTDRKVRGSNPTSVSRLPLSRLRQPGSIPAPVPPSCDTAVKACYS</sequence>
<protein>
    <submittedName>
        <fullName evidence="1">Uncharacterized protein</fullName>
    </submittedName>
</protein>
<dbReference type="EMBL" id="KL596668">
    <property type="protein sequence ID" value="KER30005.1"/>
    <property type="molecule type" value="Genomic_DNA"/>
</dbReference>
<evidence type="ECO:0000313" key="1">
    <source>
        <dbReference type="EMBL" id="KER30005.1"/>
    </source>
</evidence>
<dbReference type="OrthoDB" id="775260at2759"/>
<dbReference type="GeneID" id="20317672"/>
<dbReference type="KEGG" id="ovi:T265_03485"/>
<proteinExistence type="predicted"/>
<gene>
    <name evidence="1" type="ORF">T265_03485</name>
</gene>
<evidence type="ECO:0000313" key="2">
    <source>
        <dbReference type="Proteomes" id="UP000054324"/>
    </source>
</evidence>
<dbReference type="CTD" id="20317672"/>
<dbReference type="Proteomes" id="UP000054324">
    <property type="component" value="Unassembled WGS sequence"/>
</dbReference>
<organism evidence="1 2">
    <name type="scientific">Opisthorchis viverrini</name>
    <name type="common">Southeast Asian liver fluke</name>
    <dbReference type="NCBI Taxonomy" id="6198"/>
    <lineage>
        <taxon>Eukaryota</taxon>
        <taxon>Metazoa</taxon>
        <taxon>Spiralia</taxon>
        <taxon>Lophotrochozoa</taxon>
        <taxon>Platyhelminthes</taxon>
        <taxon>Trematoda</taxon>
        <taxon>Digenea</taxon>
        <taxon>Opisthorchiida</taxon>
        <taxon>Opisthorchiata</taxon>
        <taxon>Opisthorchiidae</taxon>
        <taxon>Opisthorchis</taxon>
    </lineage>
</organism>
<name>A0A075A349_OPIVI</name>
<accession>A0A075A349</accession>
<reference evidence="1 2" key="1">
    <citation type="submission" date="2013-11" db="EMBL/GenBank/DDBJ databases">
        <title>Opisthorchis viverrini - life in the bile duct.</title>
        <authorList>
            <person name="Young N.D."/>
            <person name="Nagarajan N."/>
            <person name="Lin S.J."/>
            <person name="Korhonen P.K."/>
            <person name="Jex A.R."/>
            <person name="Hall R.S."/>
            <person name="Safavi-Hemami H."/>
            <person name="Kaewkong W."/>
            <person name="Bertrand D."/>
            <person name="Gao S."/>
            <person name="Seet Q."/>
            <person name="Wongkham S."/>
            <person name="Teh B.T."/>
            <person name="Wongkham C."/>
            <person name="Intapan P.M."/>
            <person name="Maleewong W."/>
            <person name="Yang X."/>
            <person name="Hu M."/>
            <person name="Wang Z."/>
            <person name="Hofmann A."/>
            <person name="Sternberg P.W."/>
            <person name="Tan P."/>
            <person name="Wang J."/>
            <person name="Gasser R.B."/>
        </authorList>
    </citation>
    <scope>NUCLEOTIDE SEQUENCE [LARGE SCALE GENOMIC DNA]</scope>
</reference>